<evidence type="ECO:0000313" key="2">
    <source>
        <dbReference type="Proteomes" id="UP000499080"/>
    </source>
</evidence>
<evidence type="ECO:0000313" key="1">
    <source>
        <dbReference type="EMBL" id="GBM20809.1"/>
    </source>
</evidence>
<dbReference type="Proteomes" id="UP000499080">
    <property type="component" value="Unassembled WGS sequence"/>
</dbReference>
<reference evidence="1 2" key="1">
    <citation type="journal article" date="2019" name="Sci. Rep.">
        <title>Orb-weaving spider Araneus ventricosus genome elucidates the spidroin gene catalogue.</title>
        <authorList>
            <person name="Kono N."/>
            <person name="Nakamura H."/>
            <person name="Ohtoshi R."/>
            <person name="Moran D.A.P."/>
            <person name="Shinohara A."/>
            <person name="Yoshida Y."/>
            <person name="Fujiwara M."/>
            <person name="Mori M."/>
            <person name="Tomita M."/>
            <person name="Arakawa K."/>
        </authorList>
    </citation>
    <scope>NUCLEOTIDE SEQUENCE [LARGE SCALE GENOMIC DNA]</scope>
</reference>
<proteinExistence type="predicted"/>
<dbReference type="EMBL" id="BGPR01000448">
    <property type="protein sequence ID" value="GBM20809.1"/>
    <property type="molecule type" value="Genomic_DNA"/>
</dbReference>
<sequence length="547" mass="64788">MASPLLQSLLDSCCIRIAYLMWTRRDVTKKCKKEVLFDELVDFVLDDVESLPLPKQLKSRILKHVKPVGKHLLSLVNLWLANKLPENSQKWLTSDMLSECLILKADGLINQRKTAEKLLSSRMLHYVFAFRLACMNFLEKEVLKLWILVKEYFLNRIMLEGEQANAIIAQNGRTFDGTDIYVDLTDHYYSYYIREYPNWENSSDSQPFPFTAEPYEVLFWIGFCLSKENAVGLEEMPHFLGDYFDWYEFALEFAAFSGNVACFDYLKNFRSIEYSNAYIIKRNFSSKAEDRKQPCFVFNFLPLNSEEKAELFRKYEAETLTQFLQWPLTLMFVENPEGLWNLMSDFQKSVIFREIFDILFNENILLHTFRHRDCHIFSLDCLPIIPGMHNLDHLARLFIALWEISSYENKLFFLNSWIFKIIESSRGQQEFLINFVTTGLRDKLFQLFLSNGEAVLELFERENMKESLRSLVAKHMPQHFEELDRRCISFIEEQTVRPEIIRREMVKARDRILILSERKTSLSNIVYPSHENFLNYIKNVLFSSNRN</sequence>
<name>A0A4Y2DXL1_ARAVE</name>
<organism evidence="1 2">
    <name type="scientific">Araneus ventricosus</name>
    <name type="common">Orbweaver spider</name>
    <name type="synonym">Epeira ventricosa</name>
    <dbReference type="NCBI Taxonomy" id="182803"/>
    <lineage>
        <taxon>Eukaryota</taxon>
        <taxon>Metazoa</taxon>
        <taxon>Ecdysozoa</taxon>
        <taxon>Arthropoda</taxon>
        <taxon>Chelicerata</taxon>
        <taxon>Arachnida</taxon>
        <taxon>Araneae</taxon>
        <taxon>Araneomorphae</taxon>
        <taxon>Entelegynae</taxon>
        <taxon>Araneoidea</taxon>
        <taxon>Araneidae</taxon>
        <taxon>Araneus</taxon>
    </lineage>
</organism>
<accession>A0A4Y2DXL1</accession>
<keyword evidence="2" id="KW-1185">Reference proteome</keyword>
<gene>
    <name evidence="1" type="ORF">AVEN_108258_1</name>
</gene>
<comment type="caution">
    <text evidence="1">The sequence shown here is derived from an EMBL/GenBank/DDBJ whole genome shotgun (WGS) entry which is preliminary data.</text>
</comment>
<dbReference type="AlphaFoldDB" id="A0A4Y2DXL1"/>
<protein>
    <submittedName>
        <fullName evidence="1">Uncharacterized protein</fullName>
    </submittedName>
</protein>